<dbReference type="Proteomes" id="UP001157017">
    <property type="component" value="Unassembled WGS sequence"/>
</dbReference>
<accession>A0ABQ6JLP5</accession>
<feature type="region of interest" description="Disordered" evidence="1">
    <location>
        <begin position="32"/>
        <end position="59"/>
    </location>
</feature>
<sequence length="97" mass="10587">MEAREYLASAENQAAYADNNLPVWKSDYTDALRKGREQAGRRRPGHLRQPDQPPGRREYNAVSQVLQQQAQAALLGQKSPQAALDQAAKDAEGALGG</sequence>
<gene>
    <name evidence="2" type="ORF">GCM10025868_29460</name>
</gene>
<name>A0ABQ6JLP5_9ACTN</name>
<evidence type="ECO:0000313" key="2">
    <source>
        <dbReference type="EMBL" id="GMA87696.1"/>
    </source>
</evidence>
<protein>
    <submittedName>
        <fullName evidence="2">Uncharacterized protein</fullName>
    </submittedName>
</protein>
<keyword evidence="3" id="KW-1185">Reference proteome</keyword>
<evidence type="ECO:0000256" key="1">
    <source>
        <dbReference type="SAM" id="MobiDB-lite"/>
    </source>
</evidence>
<comment type="caution">
    <text evidence="2">The sequence shown here is derived from an EMBL/GenBank/DDBJ whole genome shotgun (WGS) entry which is preliminary data.</text>
</comment>
<dbReference type="SUPFAM" id="SSF53850">
    <property type="entry name" value="Periplasmic binding protein-like II"/>
    <property type="match status" value="1"/>
</dbReference>
<proteinExistence type="predicted"/>
<dbReference type="Gene3D" id="3.40.190.10">
    <property type="entry name" value="Periplasmic binding protein-like II"/>
    <property type="match status" value="2"/>
</dbReference>
<evidence type="ECO:0000313" key="3">
    <source>
        <dbReference type="Proteomes" id="UP001157017"/>
    </source>
</evidence>
<reference evidence="3" key="1">
    <citation type="journal article" date="2019" name="Int. J. Syst. Evol. Microbiol.">
        <title>The Global Catalogue of Microorganisms (GCM) 10K type strain sequencing project: providing services to taxonomists for standard genome sequencing and annotation.</title>
        <authorList>
            <consortium name="The Broad Institute Genomics Platform"/>
            <consortium name="The Broad Institute Genome Sequencing Center for Infectious Disease"/>
            <person name="Wu L."/>
            <person name="Ma J."/>
        </authorList>
    </citation>
    <scope>NUCLEOTIDE SEQUENCE [LARGE SCALE GENOMIC DNA]</scope>
    <source>
        <strain evidence="3">NBRC 108730</strain>
    </source>
</reference>
<dbReference type="EMBL" id="BSUZ01000001">
    <property type="protein sequence ID" value="GMA87696.1"/>
    <property type="molecule type" value="Genomic_DNA"/>
</dbReference>
<organism evidence="2 3">
    <name type="scientific">Angustibacter aerolatus</name>
    <dbReference type="NCBI Taxonomy" id="1162965"/>
    <lineage>
        <taxon>Bacteria</taxon>
        <taxon>Bacillati</taxon>
        <taxon>Actinomycetota</taxon>
        <taxon>Actinomycetes</taxon>
        <taxon>Kineosporiales</taxon>
        <taxon>Kineosporiaceae</taxon>
    </lineage>
</organism>